<evidence type="ECO:0000313" key="1">
    <source>
        <dbReference type="EMBL" id="KKL27561.1"/>
    </source>
</evidence>
<gene>
    <name evidence="1" type="ORF">LCGC14_2383930</name>
</gene>
<name>A0A0F9ECG0_9ZZZZ</name>
<dbReference type="AlphaFoldDB" id="A0A0F9ECG0"/>
<organism evidence="1">
    <name type="scientific">marine sediment metagenome</name>
    <dbReference type="NCBI Taxonomy" id="412755"/>
    <lineage>
        <taxon>unclassified sequences</taxon>
        <taxon>metagenomes</taxon>
        <taxon>ecological metagenomes</taxon>
    </lineage>
</organism>
<comment type="caution">
    <text evidence="1">The sequence shown here is derived from an EMBL/GenBank/DDBJ whole genome shotgun (WGS) entry which is preliminary data.</text>
</comment>
<proteinExistence type="predicted"/>
<accession>A0A0F9ECG0</accession>
<sequence>MIIIKPEDWVVAFWFAEDKERNNFRMTLRKYPDYWQLDWWFYYSEPGCKETHYEAIASNFTPEAEVLAVGHSTFELTKLNYPLRRTWFRVDGYQIKLYQMYKQYKLLDER</sequence>
<reference evidence="1" key="1">
    <citation type="journal article" date="2015" name="Nature">
        <title>Complex archaea that bridge the gap between prokaryotes and eukaryotes.</title>
        <authorList>
            <person name="Spang A."/>
            <person name="Saw J.H."/>
            <person name="Jorgensen S.L."/>
            <person name="Zaremba-Niedzwiedzka K."/>
            <person name="Martijn J."/>
            <person name="Lind A.E."/>
            <person name="van Eijk R."/>
            <person name="Schleper C."/>
            <person name="Guy L."/>
            <person name="Ettema T.J."/>
        </authorList>
    </citation>
    <scope>NUCLEOTIDE SEQUENCE</scope>
</reference>
<protein>
    <submittedName>
        <fullName evidence="1">Uncharacterized protein</fullName>
    </submittedName>
</protein>
<dbReference type="EMBL" id="LAZR01035418">
    <property type="protein sequence ID" value="KKL27561.1"/>
    <property type="molecule type" value="Genomic_DNA"/>
</dbReference>